<dbReference type="Proteomes" id="UP000192610">
    <property type="component" value="Unassembled WGS sequence"/>
</dbReference>
<proteinExistence type="predicted"/>
<dbReference type="Pfam" id="PF13532">
    <property type="entry name" value="2OG-FeII_Oxy_2"/>
    <property type="match status" value="1"/>
</dbReference>
<evidence type="ECO:0000313" key="3">
    <source>
        <dbReference type="Proteomes" id="UP000192610"/>
    </source>
</evidence>
<dbReference type="GO" id="GO:0070988">
    <property type="term" value="P:demethylation"/>
    <property type="evidence" value="ECO:0007669"/>
    <property type="project" value="InterPro"/>
</dbReference>
<reference evidence="3" key="1">
    <citation type="submission" date="2016-04" db="EMBL/GenBank/DDBJ databases">
        <authorList>
            <person name="Chen L."/>
            <person name="Zhuang W."/>
            <person name="Wang G."/>
        </authorList>
    </citation>
    <scope>NUCLEOTIDE SEQUENCE [LARGE SCALE GENOMIC DNA]</scope>
    <source>
        <strain evidence="3">17621</strain>
    </source>
</reference>
<keyword evidence="3" id="KW-1185">Reference proteome</keyword>
<dbReference type="AlphaFoldDB" id="A0A1V9EGN2"/>
<evidence type="ECO:0000259" key="1">
    <source>
        <dbReference type="PROSITE" id="PS51471"/>
    </source>
</evidence>
<organism evidence="2 3">
    <name type="scientific">Niastella yeongjuensis</name>
    <dbReference type="NCBI Taxonomy" id="354355"/>
    <lineage>
        <taxon>Bacteria</taxon>
        <taxon>Pseudomonadati</taxon>
        <taxon>Bacteroidota</taxon>
        <taxon>Chitinophagia</taxon>
        <taxon>Chitinophagales</taxon>
        <taxon>Chitinophagaceae</taxon>
        <taxon>Niastella</taxon>
    </lineage>
</organism>
<feature type="domain" description="Fe2OG dioxygenase" evidence="1">
    <location>
        <begin position="84"/>
        <end position="178"/>
    </location>
</feature>
<dbReference type="STRING" id="354355.SAMN05660816_02442"/>
<evidence type="ECO:0000313" key="2">
    <source>
        <dbReference type="EMBL" id="OQP45299.1"/>
    </source>
</evidence>
<dbReference type="PANTHER" id="PTHR12463:SF1">
    <property type="entry name" value="2-OXOGLUTARATE AND FE-DEPENDENT OXYGENASE FAMILY PROTEIN"/>
    <property type="match status" value="1"/>
</dbReference>
<protein>
    <recommendedName>
        <fullName evidence="1">Fe2OG dioxygenase domain-containing protein</fullName>
    </recommendedName>
</protein>
<dbReference type="GO" id="GO:0016491">
    <property type="term" value="F:oxidoreductase activity"/>
    <property type="evidence" value="ECO:0007669"/>
    <property type="project" value="TreeGrafter"/>
</dbReference>
<dbReference type="PANTHER" id="PTHR12463">
    <property type="entry name" value="OXYGENASE-RELATED"/>
    <property type="match status" value="1"/>
</dbReference>
<dbReference type="InterPro" id="IPR005123">
    <property type="entry name" value="Oxoglu/Fe-dep_dioxygenase_dom"/>
</dbReference>
<dbReference type="Gene3D" id="2.60.120.590">
    <property type="entry name" value="Alpha-ketoglutarate-dependent dioxygenase AlkB-like"/>
    <property type="match status" value="1"/>
</dbReference>
<dbReference type="InterPro" id="IPR027450">
    <property type="entry name" value="AlkB-like"/>
</dbReference>
<comment type="caution">
    <text evidence="2">The sequence shown here is derived from an EMBL/GenBank/DDBJ whole genome shotgun (WGS) entry which is preliminary data.</text>
</comment>
<gene>
    <name evidence="2" type="ORF">A4H97_32780</name>
</gene>
<dbReference type="PROSITE" id="PS51471">
    <property type="entry name" value="FE2OG_OXY"/>
    <property type="match status" value="1"/>
</dbReference>
<sequence length="180" mass="20945">MPEGFYYYPDFISQAEEQQLMEIIQQIELHAMVFHQYTAKRKVASFGYDYNFSTRKITKGISIPETFNWIIDRVSEQLMVSRDQIAELLVTEYPVGSVINWHRDAPPFESIAGISLGIDCIFKLRPYEKSLQSRKSIISLPVRQRSLYIMQGPARTDWEHSTAPITDIRYSITFRTLKPG</sequence>
<dbReference type="SUPFAM" id="SSF51197">
    <property type="entry name" value="Clavaminate synthase-like"/>
    <property type="match status" value="1"/>
</dbReference>
<dbReference type="InterPro" id="IPR037151">
    <property type="entry name" value="AlkB-like_sf"/>
</dbReference>
<accession>A0A1V9EGN2</accession>
<name>A0A1V9EGN2_9BACT</name>
<dbReference type="GO" id="GO:0032451">
    <property type="term" value="F:demethylase activity"/>
    <property type="evidence" value="ECO:0007669"/>
    <property type="project" value="TreeGrafter"/>
</dbReference>
<dbReference type="InterPro" id="IPR032857">
    <property type="entry name" value="ALKBH4"/>
</dbReference>
<dbReference type="EMBL" id="LVXG01000031">
    <property type="protein sequence ID" value="OQP45299.1"/>
    <property type="molecule type" value="Genomic_DNA"/>
</dbReference>